<feature type="signal peptide" evidence="1">
    <location>
        <begin position="1"/>
        <end position="19"/>
    </location>
</feature>
<name>A0A0N5CAM6_STREA</name>
<accession>A0A0N5CAM6</accession>
<dbReference type="WBParaSite" id="SPAL_0001494675.1">
    <property type="protein sequence ID" value="SPAL_0001494675.1"/>
    <property type="gene ID" value="SPAL_0001494675"/>
</dbReference>
<evidence type="ECO:0000313" key="3">
    <source>
        <dbReference type="WBParaSite" id="SPAL_0001494675.1"/>
    </source>
</evidence>
<evidence type="ECO:0000256" key="1">
    <source>
        <dbReference type="SAM" id="SignalP"/>
    </source>
</evidence>
<feature type="chain" id="PRO_5005895674" evidence="1">
    <location>
        <begin position="20"/>
        <end position="122"/>
    </location>
</feature>
<protein>
    <submittedName>
        <fullName evidence="3">Uncharacterized protein</fullName>
    </submittedName>
</protein>
<dbReference type="AlphaFoldDB" id="A0A0N5CAM6"/>
<organism evidence="2 3">
    <name type="scientific">Strongyloides papillosus</name>
    <name type="common">Intestinal threadworm</name>
    <dbReference type="NCBI Taxonomy" id="174720"/>
    <lineage>
        <taxon>Eukaryota</taxon>
        <taxon>Metazoa</taxon>
        <taxon>Ecdysozoa</taxon>
        <taxon>Nematoda</taxon>
        <taxon>Chromadorea</taxon>
        <taxon>Rhabditida</taxon>
        <taxon>Tylenchina</taxon>
        <taxon>Panagrolaimomorpha</taxon>
        <taxon>Strongyloidoidea</taxon>
        <taxon>Strongyloididae</taxon>
        <taxon>Strongyloides</taxon>
    </lineage>
</organism>
<keyword evidence="1" id="KW-0732">Signal</keyword>
<reference evidence="3" key="1">
    <citation type="submission" date="2017-02" db="UniProtKB">
        <authorList>
            <consortium name="WormBaseParasite"/>
        </authorList>
    </citation>
    <scope>IDENTIFICATION</scope>
</reference>
<sequence>MNSFAIIIFILTIPTLSSGFFTYNCEQYNNKTCEILLTPFDDLFKNVSVNFGITGYENDPKTILGQKKFVEKLSGVKYKNPTQIELIADYDSFFIPDHLKKTVRAGLNGLGYLLSGLTYGGR</sequence>
<dbReference type="Proteomes" id="UP000046392">
    <property type="component" value="Unplaced"/>
</dbReference>
<evidence type="ECO:0000313" key="2">
    <source>
        <dbReference type="Proteomes" id="UP000046392"/>
    </source>
</evidence>
<keyword evidence="2" id="KW-1185">Reference proteome</keyword>
<proteinExistence type="predicted"/>